<dbReference type="PATRIC" id="fig|728005.3.peg.2398"/>
<dbReference type="Gene3D" id="3.30.300.130">
    <property type="entry name" value="Fe-S cluster assembly (FSCA)"/>
    <property type="match status" value="1"/>
</dbReference>
<reference evidence="2 4" key="1">
    <citation type="submission" date="2015-03" db="EMBL/GenBank/DDBJ databases">
        <authorList>
            <person name="Lepp D."/>
            <person name="Hassan Y.I."/>
            <person name="Li X.-Z."/>
            <person name="Zhou T."/>
        </authorList>
    </citation>
    <scope>NUCLEOTIDE SEQUENCE [LARGE SCALE GENOMIC DNA]</scope>
    <source>
        <strain evidence="2 4">Cr7-05</strain>
    </source>
</reference>
<accession>A0A0F5PRL4</accession>
<dbReference type="AlphaFoldDB" id="A0A0F5PRL4"/>
<evidence type="ECO:0000313" key="3">
    <source>
        <dbReference type="EMBL" id="SFC90139.1"/>
    </source>
</evidence>
<organism evidence="3 5">
    <name type="scientific">Devosia psychrophila</name>
    <dbReference type="NCBI Taxonomy" id="728005"/>
    <lineage>
        <taxon>Bacteria</taxon>
        <taxon>Pseudomonadati</taxon>
        <taxon>Pseudomonadota</taxon>
        <taxon>Alphaproteobacteria</taxon>
        <taxon>Hyphomicrobiales</taxon>
        <taxon>Devosiaceae</taxon>
        <taxon>Devosia</taxon>
    </lineage>
</organism>
<dbReference type="PANTHER" id="PTHR42831">
    <property type="entry name" value="FE-S PROTEIN MATURATION AUXILIARY FACTOR YITW"/>
    <property type="match status" value="1"/>
</dbReference>
<dbReference type="InterPro" id="IPR034904">
    <property type="entry name" value="FSCA_dom_sf"/>
</dbReference>
<dbReference type="OrthoDB" id="9805360at2"/>
<dbReference type="InterPro" id="IPR052339">
    <property type="entry name" value="Fe-S_Maturation_MIP18"/>
</dbReference>
<dbReference type="Proteomes" id="UP000182258">
    <property type="component" value="Unassembled WGS sequence"/>
</dbReference>
<gene>
    <name evidence="3" type="ORF">SAMN04488059_11422</name>
    <name evidence="2" type="ORF">WH91_20290</name>
</gene>
<evidence type="ECO:0000313" key="4">
    <source>
        <dbReference type="Proteomes" id="UP000033519"/>
    </source>
</evidence>
<dbReference type="InterPro" id="IPR002744">
    <property type="entry name" value="MIP18-like"/>
</dbReference>
<dbReference type="EMBL" id="LAPV01000192">
    <property type="protein sequence ID" value="KKC31322.1"/>
    <property type="molecule type" value="Genomic_DNA"/>
</dbReference>
<keyword evidence="4" id="KW-1185">Reference proteome</keyword>
<evidence type="ECO:0000313" key="5">
    <source>
        <dbReference type="Proteomes" id="UP000182258"/>
    </source>
</evidence>
<dbReference type="PANTHER" id="PTHR42831:SF1">
    <property type="entry name" value="FE-S PROTEIN MATURATION AUXILIARY FACTOR YITW"/>
    <property type="match status" value="1"/>
</dbReference>
<dbReference type="RefSeq" id="WP_046172813.1">
    <property type="nucleotide sequence ID" value="NZ_FOMB01000014.1"/>
</dbReference>
<protein>
    <submittedName>
        <fullName evidence="2">Aromatic ring hydroxylase</fullName>
    </submittedName>
    <submittedName>
        <fullName evidence="3">Metal-sulfur cluster biosynthetic enzyme</fullName>
    </submittedName>
</protein>
<dbReference type="Pfam" id="PF01883">
    <property type="entry name" value="FeS_assembly_P"/>
    <property type="match status" value="1"/>
</dbReference>
<name>A0A0F5PRL4_9HYPH</name>
<evidence type="ECO:0000259" key="1">
    <source>
        <dbReference type="Pfam" id="PF01883"/>
    </source>
</evidence>
<dbReference type="SUPFAM" id="SSF117916">
    <property type="entry name" value="Fe-S cluster assembly (FSCA) domain-like"/>
    <property type="match status" value="1"/>
</dbReference>
<feature type="domain" description="MIP18 family-like" evidence="1">
    <location>
        <begin position="11"/>
        <end position="81"/>
    </location>
</feature>
<sequence>MITDDEALALKVRSALKLVIDPELGQNVVDLGMIYDVLVTDGCIATIRMTTTTRGCPATGFIRQAVEDRAWSVEGIEYVDVKLTYDPPWSPALIASEIAGLLGH</sequence>
<dbReference type="EMBL" id="FOMB01000014">
    <property type="protein sequence ID" value="SFC90139.1"/>
    <property type="molecule type" value="Genomic_DNA"/>
</dbReference>
<dbReference type="STRING" id="728005.SAMN04488059_11422"/>
<dbReference type="Proteomes" id="UP000033519">
    <property type="component" value="Unassembled WGS sequence"/>
</dbReference>
<reference evidence="3 5" key="2">
    <citation type="submission" date="2016-10" db="EMBL/GenBank/DDBJ databases">
        <authorList>
            <person name="de Groot N.N."/>
        </authorList>
    </citation>
    <scope>NUCLEOTIDE SEQUENCE [LARGE SCALE GENOMIC DNA]</scope>
    <source>
        <strain evidence="3 5">CGMCC 1.10210</strain>
    </source>
</reference>
<proteinExistence type="predicted"/>
<evidence type="ECO:0000313" key="2">
    <source>
        <dbReference type="EMBL" id="KKC31322.1"/>
    </source>
</evidence>